<evidence type="ECO:0000259" key="4">
    <source>
        <dbReference type="Pfam" id="PF03914"/>
    </source>
</evidence>
<feature type="region of interest" description="Disordered" evidence="3">
    <location>
        <begin position="579"/>
        <end position="630"/>
    </location>
</feature>
<dbReference type="Proteomes" id="UP000580250">
    <property type="component" value="Unassembled WGS sequence"/>
</dbReference>
<comment type="similarity">
    <text evidence="1">Belongs to the CBF/MAK21 family.</text>
</comment>
<feature type="region of interest" description="Disordered" evidence="3">
    <location>
        <begin position="1"/>
        <end position="66"/>
    </location>
</feature>
<reference evidence="5 6" key="1">
    <citation type="submission" date="2020-08" db="EMBL/GenBank/DDBJ databases">
        <authorList>
            <person name="Koutsovoulos G."/>
            <person name="Danchin GJ E."/>
        </authorList>
    </citation>
    <scope>NUCLEOTIDE SEQUENCE [LARGE SCALE GENOMIC DNA]</scope>
</reference>
<dbReference type="PANTHER" id="PTHR12048:SF0">
    <property type="entry name" value="CCAAT_ENHANCER-BINDING PROTEIN ZETA"/>
    <property type="match status" value="1"/>
</dbReference>
<gene>
    <name evidence="5" type="ORF">MENT_LOCUS51419</name>
</gene>
<evidence type="ECO:0000256" key="3">
    <source>
        <dbReference type="SAM" id="MobiDB-lite"/>
    </source>
</evidence>
<protein>
    <recommendedName>
        <fullName evidence="4">CCAAT-binding factor domain-containing protein</fullName>
    </recommendedName>
</protein>
<feature type="compositionally biased region" description="Low complexity" evidence="3">
    <location>
        <begin position="49"/>
        <end position="58"/>
    </location>
</feature>
<dbReference type="EMBL" id="CAJEWN010001525">
    <property type="protein sequence ID" value="CAD2198130.1"/>
    <property type="molecule type" value="Genomic_DNA"/>
</dbReference>
<keyword evidence="2" id="KW-0175">Coiled coil</keyword>
<evidence type="ECO:0000256" key="1">
    <source>
        <dbReference type="ARBA" id="ARBA00007797"/>
    </source>
</evidence>
<evidence type="ECO:0000313" key="5">
    <source>
        <dbReference type="EMBL" id="CAD2198130.1"/>
    </source>
</evidence>
<feature type="compositionally biased region" description="Basic residues" evidence="3">
    <location>
        <begin position="818"/>
        <end position="827"/>
    </location>
</feature>
<evidence type="ECO:0000256" key="2">
    <source>
        <dbReference type="SAM" id="Coils"/>
    </source>
</evidence>
<proteinExistence type="inferred from homology"/>
<name>A0A6V7XFL1_MELEN</name>
<feature type="domain" description="CCAAT-binding factor" evidence="4">
    <location>
        <begin position="414"/>
        <end position="661"/>
    </location>
</feature>
<dbReference type="PANTHER" id="PTHR12048">
    <property type="entry name" value="CCAAT-BINDING FACTOR-RELATED"/>
    <property type="match status" value="1"/>
</dbReference>
<dbReference type="AlphaFoldDB" id="A0A6V7XFL1"/>
<feature type="region of interest" description="Disordered" evidence="3">
    <location>
        <begin position="814"/>
        <end position="910"/>
    </location>
</feature>
<dbReference type="Pfam" id="PF03914">
    <property type="entry name" value="CBF"/>
    <property type="match status" value="1"/>
</dbReference>
<feature type="coiled-coil region" evidence="2">
    <location>
        <begin position="509"/>
        <end position="546"/>
    </location>
</feature>
<accession>A0A6V7XFL1</accession>
<feature type="compositionally biased region" description="Acidic residues" evidence="3">
    <location>
        <begin position="831"/>
        <end position="910"/>
    </location>
</feature>
<organism evidence="5 6">
    <name type="scientific">Meloidogyne enterolobii</name>
    <name type="common">Root-knot nematode worm</name>
    <name type="synonym">Meloidogyne mayaguensis</name>
    <dbReference type="NCBI Taxonomy" id="390850"/>
    <lineage>
        <taxon>Eukaryota</taxon>
        <taxon>Metazoa</taxon>
        <taxon>Ecdysozoa</taxon>
        <taxon>Nematoda</taxon>
        <taxon>Chromadorea</taxon>
        <taxon>Rhabditida</taxon>
        <taxon>Tylenchina</taxon>
        <taxon>Tylenchomorpha</taxon>
        <taxon>Tylenchoidea</taxon>
        <taxon>Meloidogynidae</taxon>
        <taxon>Meloidogyninae</taxon>
        <taxon>Meloidogyne</taxon>
    </lineage>
</organism>
<comment type="caution">
    <text evidence="5">The sequence shown here is derived from an EMBL/GenBank/DDBJ whole genome shotgun (WGS) entry which is preliminary data.</text>
</comment>
<feature type="compositionally biased region" description="Basic residues" evidence="3">
    <location>
        <begin position="17"/>
        <end position="29"/>
    </location>
</feature>
<dbReference type="InterPro" id="IPR005612">
    <property type="entry name" value="CCAAT-binding_factor"/>
</dbReference>
<dbReference type="OrthoDB" id="28947at2759"/>
<feature type="compositionally biased region" description="Polar residues" evidence="3">
    <location>
        <begin position="600"/>
        <end position="617"/>
    </location>
</feature>
<evidence type="ECO:0000313" key="6">
    <source>
        <dbReference type="Proteomes" id="UP000580250"/>
    </source>
</evidence>
<dbReference type="InterPro" id="IPR040155">
    <property type="entry name" value="CEBPZ/Mak21-like"/>
</dbReference>
<sequence>MVKVQKTKKLQNSNKFNKSKKFAKNKLKKLSNIYSDSPTNEVKKKKNNKQTSNKNSKQNKPKIEHEESNKWYDYQINECRSNENKLDEKLLQKMKKQAEILLEHDTNLFEQWYKSKNRGDAEWMDTVSQKGAFSDKISSIQLRIQRSPVHALSHLIKFVELIGKKGAVIRQAYTITKALKELFVNELLPPGRKLFLFNQRPLEELEDKSGIELERRLIMWIFEEKLKMCYKQFVDGLQILAGNVVEGVALNACKEMTELLIDRPEQEQFLLNSIVNKLGHPLYRVGSKVAMFLEQLIRKHPNMRLIVIKEIEQLMFRKNILPKAQRYGLHFLSRILIIAGEFEIATCLVQIYLKFFRILVLNDVLNEHHLLPLLITGLNRAFPYMKGKSLDSDLLKDIDSLYAIVQTAKFSTSLNILRLLFQIHSASDGITDRFYCAFYRRILNPDGFGNQSHSKFFSLLQRVLKNDLVECRVRAFIKRLFQVALTSSASFAAATLLTCSVIIQERPGLLRLDESLENQTENEKTIKNEEKIKEENIKENSALEQKLVWFEQNGNSDDEKEEETYFDIKDESSDELNKEIKKEKNSTKKLSKTSGWIHRPSSSSLNNIKSDKQNNIPSLPRRRNAYDPNARNPLFSGADFSLDTELYTLARHYHPTVASFARTLIQGGSIHYKGDPLIDLSQMRFLDRFAFKNPKTKHLNKEVNNKQKLNPLFSHTYVPRGIKALNPTSQDYLNKTSSEIPLDERFLHHFASIKFKKNIKNEENKKGKNEKDDEDFDDMASLDSDEFDLLLEKFEPGDTRDVFDVDFRDEFGDETNSKRKKKGGKKGKIIDEDDDFENELAECSDDEIDEEDEEIEEFSSDGGEGDESGIDFDENEELNESGDEDNSEMSEENIDNDSDVQEFDSDLLSD</sequence>
<dbReference type="GO" id="GO:0005634">
    <property type="term" value="C:nucleus"/>
    <property type="evidence" value="ECO:0007669"/>
    <property type="project" value="TreeGrafter"/>
</dbReference>